<dbReference type="AlphaFoldDB" id="A0A095ZFE5"/>
<dbReference type="RefSeq" id="WP_035121166.1">
    <property type="nucleotide sequence ID" value="NZ_JRNE01000040.1"/>
</dbReference>
<sequence>MGIPLQQDADPADVKQIIKCGLVHAAGIMLPSDAKADEVAQHLVDFGLRHVPEAQRVWYVPPRAGAGWLEQGRGKWIAGEALGEPPEGWSNPGSDEIDEMISMLTPAQRLALAERLGAADG</sequence>
<dbReference type="InterPro" id="IPR021226">
    <property type="entry name" value="Phage_gene29"/>
</dbReference>
<dbReference type="Pfam" id="PF10910">
    <property type="entry name" value="Phage_gene29"/>
    <property type="match status" value="1"/>
</dbReference>
<comment type="caution">
    <text evidence="1">The sequence shown here is derived from an EMBL/GenBank/DDBJ whole genome shotgun (WGS) entry which is preliminary data.</text>
</comment>
<dbReference type="Proteomes" id="UP000029548">
    <property type="component" value="Unassembled WGS sequence"/>
</dbReference>
<organism evidence="1 2">
    <name type="scientific">Corynebacterium freneyi DNF00450</name>
    <dbReference type="NCBI Taxonomy" id="1287475"/>
    <lineage>
        <taxon>Bacteria</taxon>
        <taxon>Bacillati</taxon>
        <taxon>Actinomycetota</taxon>
        <taxon>Actinomycetes</taxon>
        <taxon>Mycobacteriales</taxon>
        <taxon>Corynebacteriaceae</taxon>
        <taxon>Corynebacterium</taxon>
    </lineage>
</organism>
<evidence type="ECO:0000313" key="1">
    <source>
        <dbReference type="EMBL" id="KGF17357.1"/>
    </source>
</evidence>
<evidence type="ECO:0000313" key="2">
    <source>
        <dbReference type="Proteomes" id="UP000029548"/>
    </source>
</evidence>
<reference evidence="1 2" key="1">
    <citation type="submission" date="2014-07" db="EMBL/GenBank/DDBJ databases">
        <authorList>
            <person name="McCorrison J."/>
            <person name="Sanka R."/>
            <person name="Torralba M."/>
            <person name="Gillis M."/>
            <person name="Haft D.H."/>
            <person name="Methe B."/>
            <person name="Sutton G."/>
            <person name="Nelson K.E."/>
        </authorList>
    </citation>
    <scope>NUCLEOTIDE SEQUENCE [LARGE SCALE GENOMIC DNA]</scope>
    <source>
        <strain evidence="1 2">DNF00450</strain>
    </source>
</reference>
<accession>A0A095ZFE5</accession>
<gene>
    <name evidence="1" type="ORF">HMPREF1650_04115</name>
</gene>
<name>A0A095ZFE5_9CORY</name>
<proteinExistence type="predicted"/>
<dbReference type="EMBL" id="JRNE01000040">
    <property type="protein sequence ID" value="KGF17357.1"/>
    <property type="molecule type" value="Genomic_DNA"/>
</dbReference>
<protein>
    <submittedName>
        <fullName evidence="1">Uncharacterized protein</fullName>
    </submittedName>
</protein>